<evidence type="ECO:0000256" key="8">
    <source>
        <dbReference type="ARBA" id="ARBA00022958"/>
    </source>
</evidence>
<dbReference type="PANTHER" id="PTHR10584:SF166">
    <property type="entry name" value="RIBOKINASE"/>
    <property type="match status" value="1"/>
</dbReference>
<comment type="function">
    <text evidence="10">Catalyzes the phosphorylation of ribose at O-5 in a reaction requiring ATP and magnesium. The resulting D-ribose-5-phosphate can then be used either for sythesis of nucleotides, histidine, and tryptophan, or as a component of the pentose phosphate pathway.</text>
</comment>
<evidence type="ECO:0000256" key="5">
    <source>
        <dbReference type="ARBA" id="ARBA00022777"/>
    </source>
</evidence>
<dbReference type="CDD" id="cd01174">
    <property type="entry name" value="ribokinase"/>
    <property type="match status" value="1"/>
</dbReference>
<comment type="catalytic activity">
    <reaction evidence="10">
        <text>D-ribose + ATP = D-ribose 5-phosphate + ADP + H(+)</text>
        <dbReference type="Rhea" id="RHEA:13697"/>
        <dbReference type="ChEBI" id="CHEBI:15378"/>
        <dbReference type="ChEBI" id="CHEBI:30616"/>
        <dbReference type="ChEBI" id="CHEBI:47013"/>
        <dbReference type="ChEBI" id="CHEBI:78346"/>
        <dbReference type="ChEBI" id="CHEBI:456216"/>
        <dbReference type="EC" id="2.7.1.15"/>
    </reaction>
</comment>
<keyword evidence="3 10" id="KW-0479">Metal-binding</keyword>
<evidence type="ECO:0000256" key="2">
    <source>
        <dbReference type="ARBA" id="ARBA00022679"/>
    </source>
</evidence>
<keyword evidence="2 10" id="KW-0808">Transferase</keyword>
<evidence type="ECO:0000256" key="3">
    <source>
        <dbReference type="ARBA" id="ARBA00022723"/>
    </source>
</evidence>
<comment type="caution">
    <text evidence="12">The sequence shown here is derived from an EMBL/GenBank/DDBJ whole genome shotgun (WGS) entry which is preliminary data.</text>
</comment>
<feature type="binding site" evidence="10">
    <location>
        <position position="254"/>
    </location>
    <ligand>
        <name>K(+)</name>
        <dbReference type="ChEBI" id="CHEBI:29103"/>
    </ligand>
</feature>
<dbReference type="GO" id="GO:0005524">
    <property type="term" value="F:ATP binding"/>
    <property type="evidence" value="ECO:0007669"/>
    <property type="project" value="UniProtKB-UniRule"/>
</dbReference>
<keyword evidence="9 10" id="KW-0119">Carbohydrate metabolism</keyword>
<evidence type="ECO:0000256" key="9">
    <source>
        <dbReference type="ARBA" id="ARBA00023277"/>
    </source>
</evidence>
<dbReference type="Gene3D" id="3.40.1190.20">
    <property type="match status" value="1"/>
</dbReference>
<comment type="cofactor">
    <cofactor evidence="10">
        <name>Mg(2+)</name>
        <dbReference type="ChEBI" id="CHEBI:18420"/>
    </cofactor>
    <text evidence="10">Requires a divalent cation, most likely magnesium in vivo, as an electrophilic catalyst to aid phosphoryl group transfer. It is the chelate of the metal and the nucleotide that is the actual substrate.</text>
</comment>
<comment type="subcellular location">
    <subcellularLocation>
        <location evidence="10">Cytoplasm</location>
    </subcellularLocation>
    <subcellularLocation>
        <location evidence="10">Nucleus</location>
    </subcellularLocation>
</comment>
<evidence type="ECO:0000256" key="1">
    <source>
        <dbReference type="ARBA" id="ARBA00022490"/>
    </source>
</evidence>
<feature type="binding site" evidence="10">
    <location>
        <begin position="44"/>
        <end position="48"/>
    </location>
    <ligand>
        <name>substrate</name>
    </ligand>
</feature>
<evidence type="ECO:0000313" key="13">
    <source>
        <dbReference type="Proteomes" id="UP001347796"/>
    </source>
</evidence>
<proteinExistence type="inferred from homology"/>
<dbReference type="NCBIfam" id="TIGR02152">
    <property type="entry name" value="D_ribokin_bact"/>
    <property type="match status" value="1"/>
</dbReference>
<dbReference type="Proteomes" id="UP001347796">
    <property type="component" value="Unassembled WGS sequence"/>
</dbReference>
<keyword evidence="10" id="KW-0539">Nucleus</keyword>
<comment type="similarity">
    <text evidence="10">Belongs to the carbohydrate kinase PfkB family. Ribokinase subfamily.</text>
</comment>
<dbReference type="GO" id="GO:0019303">
    <property type="term" value="P:D-ribose catabolic process"/>
    <property type="evidence" value="ECO:0007669"/>
    <property type="project" value="UniProtKB-UniRule"/>
</dbReference>
<name>A0AAN8PPC7_PATCE</name>
<feature type="binding site" evidence="10">
    <location>
        <position position="292"/>
    </location>
    <ligand>
        <name>K(+)</name>
        <dbReference type="ChEBI" id="CHEBI:29103"/>
    </ligand>
</feature>
<dbReference type="GO" id="GO:0005829">
    <property type="term" value="C:cytosol"/>
    <property type="evidence" value="ECO:0007669"/>
    <property type="project" value="TreeGrafter"/>
</dbReference>
<sequence length="314" mass="33869">MSDDKSIDVVVVGSSIIDLISYTQRQPKPGETIKGSKFCKGFGGKGANQCVMARYMGAECVMVSKLGKDDFGNEYMKNFKDIGMITDYVKQTAEASTATAAITVSEDGQNCIVIVTGACDLISEADLQAAESVIQKSKVMICQLEINVNISLFAMKMAKKHGVKTIFNSAPAECDIDPEFYTVCDIFCANETEAEILTGLNVVSLDDGKKAVTALLDKGCSTVILTFGEHGSLYATAKDRNIVHVPSFPVVPVDTTGAGDAFLGSLAYYVACRPDISILEAIKRSNRVAAITVQYPGTQLSYKKRNELPKELFE</sequence>
<dbReference type="EMBL" id="JAZGQO010000007">
    <property type="protein sequence ID" value="KAK6180944.1"/>
    <property type="molecule type" value="Genomic_DNA"/>
</dbReference>
<comment type="caution">
    <text evidence="10">Lacks conserved residue(s) required for the propagation of feature annotation.</text>
</comment>
<accession>A0AAN8PPC7</accession>
<keyword evidence="13" id="KW-1185">Reference proteome</keyword>
<feature type="binding site" evidence="10">
    <location>
        <position position="190"/>
    </location>
    <ligand>
        <name>ATP</name>
        <dbReference type="ChEBI" id="CHEBI:30616"/>
    </ligand>
</feature>
<keyword evidence="6 10" id="KW-0067">ATP-binding</keyword>
<keyword evidence="5 10" id="KW-0418">Kinase</keyword>
<feature type="binding site" evidence="10">
    <location>
        <position position="145"/>
    </location>
    <ligand>
        <name>substrate</name>
    </ligand>
</feature>
<feature type="binding site" evidence="10">
    <location>
        <position position="286"/>
    </location>
    <ligand>
        <name>ATP</name>
        <dbReference type="ChEBI" id="CHEBI:30616"/>
    </ligand>
</feature>
<dbReference type="InterPro" id="IPR002139">
    <property type="entry name" value="Ribo/fructo_kinase"/>
</dbReference>
<feature type="binding site" evidence="10">
    <location>
        <position position="295"/>
    </location>
    <ligand>
        <name>K(+)</name>
        <dbReference type="ChEBI" id="CHEBI:29103"/>
    </ligand>
</feature>
<protein>
    <recommendedName>
        <fullName evidence="10">Ribokinase</fullName>
        <shortName evidence="10">RK</shortName>
        <ecNumber evidence="10">2.7.1.15</ecNumber>
    </recommendedName>
</protein>
<dbReference type="InterPro" id="IPR011611">
    <property type="entry name" value="PfkB_dom"/>
</dbReference>
<dbReference type="PRINTS" id="PR00990">
    <property type="entry name" value="RIBOKINASE"/>
</dbReference>
<dbReference type="PANTHER" id="PTHR10584">
    <property type="entry name" value="SUGAR KINASE"/>
    <property type="match status" value="1"/>
</dbReference>
<comment type="pathway">
    <text evidence="10">Carbohydrate metabolism; D-ribose degradation; D-ribose 5-phosphate from beta-D-ribopyranose: step 2/2.</text>
</comment>
<comment type="subunit">
    <text evidence="10">Homodimer.</text>
</comment>
<dbReference type="GO" id="GO:0005634">
    <property type="term" value="C:nucleus"/>
    <property type="evidence" value="ECO:0007669"/>
    <property type="project" value="UniProtKB-SubCell"/>
</dbReference>
<evidence type="ECO:0000313" key="12">
    <source>
        <dbReference type="EMBL" id="KAK6180944.1"/>
    </source>
</evidence>
<dbReference type="EC" id="2.7.1.15" evidence="10"/>
<keyword evidence="1 10" id="KW-0963">Cytoplasm</keyword>
<feature type="binding site" evidence="10">
    <location>
        <begin position="259"/>
        <end position="260"/>
    </location>
    <ligand>
        <name>ATP</name>
        <dbReference type="ChEBI" id="CHEBI:30616"/>
    </ligand>
</feature>
<gene>
    <name evidence="12" type="ORF">SNE40_008905</name>
</gene>
<evidence type="ECO:0000256" key="4">
    <source>
        <dbReference type="ARBA" id="ARBA00022741"/>
    </source>
</evidence>
<feature type="binding site" evidence="10">
    <location>
        <begin position="226"/>
        <end position="231"/>
    </location>
    <ligand>
        <name>ATP</name>
        <dbReference type="ChEBI" id="CHEBI:30616"/>
    </ligand>
</feature>
<feature type="binding site" evidence="10">
    <location>
        <position position="260"/>
    </location>
    <ligand>
        <name>substrate</name>
    </ligand>
</feature>
<dbReference type="InterPro" id="IPR011877">
    <property type="entry name" value="Ribokinase"/>
</dbReference>
<keyword evidence="8 10" id="KW-0630">Potassium</keyword>
<feature type="binding site" evidence="10">
    <location>
        <position position="297"/>
    </location>
    <ligand>
        <name>K(+)</name>
        <dbReference type="ChEBI" id="CHEBI:29103"/>
    </ligand>
</feature>
<feature type="binding site" evidence="10">
    <location>
        <position position="256"/>
    </location>
    <ligand>
        <name>K(+)</name>
        <dbReference type="ChEBI" id="CHEBI:29103"/>
    </ligand>
</feature>
<dbReference type="AlphaFoldDB" id="A0AAN8PPC7"/>
<evidence type="ECO:0000256" key="7">
    <source>
        <dbReference type="ARBA" id="ARBA00022842"/>
    </source>
</evidence>
<dbReference type="GO" id="GO:0004747">
    <property type="term" value="F:ribokinase activity"/>
    <property type="evidence" value="ECO:0007669"/>
    <property type="project" value="UniProtKB-UniRule"/>
</dbReference>
<keyword evidence="7 10" id="KW-0460">Magnesium</keyword>
<evidence type="ECO:0000259" key="11">
    <source>
        <dbReference type="Pfam" id="PF00294"/>
    </source>
</evidence>
<dbReference type="FunFam" id="3.40.1190.20:FF:000010">
    <property type="entry name" value="Ribokinase"/>
    <property type="match status" value="1"/>
</dbReference>
<dbReference type="Pfam" id="PF00294">
    <property type="entry name" value="PfkB"/>
    <property type="match status" value="1"/>
</dbReference>
<feature type="binding site" evidence="10">
    <location>
        <begin position="16"/>
        <end position="18"/>
    </location>
    <ligand>
        <name>substrate</name>
    </ligand>
</feature>
<feature type="domain" description="Carbohydrate kinase PfkB" evidence="11">
    <location>
        <begin position="8"/>
        <end position="303"/>
    </location>
</feature>
<feature type="binding site" evidence="10">
    <location>
        <position position="301"/>
    </location>
    <ligand>
        <name>K(+)</name>
        <dbReference type="ChEBI" id="CHEBI:29103"/>
    </ligand>
</feature>
<evidence type="ECO:0000256" key="10">
    <source>
        <dbReference type="HAMAP-Rule" id="MF_03215"/>
    </source>
</evidence>
<dbReference type="InterPro" id="IPR029056">
    <property type="entry name" value="Ribokinase-like"/>
</dbReference>
<dbReference type="HAMAP" id="MF_01987">
    <property type="entry name" value="Ribokinase"/>
    <property type="match status" value="1"/>
</dbReference>
<reference evidence="12 13" key="1">
    <citation type="submission" date="2024-01" db="EMBL/GenBank/DDBJ databases">
        <title>The genome of the rayed Mediterranean limpet Patella caerulea (Linnaeus, 1758).</title>
        <authorList>
            <person name="Anh-Thu Weber A."/>
            <person name="Halstead-Nussloch G."/>
        </authorList>
    </citation>
    <scope>NUCLEOTIDE SEQUENCE [LARGE SCALE GENOMIC DNA]</scope>
    <source>
        <strain evidence="12">AATW-2023a</strain>
        <tissue evidence="12">Whole specimen</tissue>
    </source>
</reference>
<feature type="active site" description="Proton acceptor" evidence="10">
    <location>
        <position position="260"/>
    </location>
</feature>
<dbReference type="SUPFAM" id="SSF53613">
    <property type="entry name" value="Ribokinase-like"/>
    <property type="match status" value="1"/>
</dbReference>
<dbReference type="GO" id="GO:0046872">
    <property type="term" value="F:metal ion binding"/>
    <property type="evidence" value="ECO:0007669"/>
    <property type="project" value="UniProtKB-KW"/>
</dbReference>
<evidence type="ECO:0000256" key="6">
    <source>
        <dbReference type="ARBA" id="ARBA00022840"/>
    </source>
</evidence>
<comment type="activity regulation">
    <text evidence="10">Activated by a monovalent cation that binds near, but not in, the active site. The most likely occupant of the site in vivo is potassium. Ion binding induces a conformational change that may alter substrate affinity.</text>
</comment>
<organism evidence="12 13">
    <name type="scientific">Patella caerulea</name>
    <name type="common">Rayed Mediterranean limpet</name>
    <dbReference type="NCBI Taxonomy" id="87958"/>
    <lineage>
        <taxon>Eukaryota</taxon>
        <taxon>Metazoa</taxon>
        <taxon>Spiralia</taxon>
        <taxon>Lophotrochozoa</taxon>
        <taxon>Mollusca</taxon>
        <taxon>Gastropoda</taxon>
        <taxon>Patellogastropoda</taxon>
        <taxon>Patelloidea</taxon>
        <taxon>Patellidae</taxon>
        <taxon>Patella</taxon>
    </lineage>
</organism>
<keyword evidence="4 10" id="KW-0547">Nucleotide-binding</keyword>